<dbReference type="Pfam" id="PF01118">
    <property type="entry name" value="Semialdhyde_dh"/>
    <property type="match status" value="1"/>
</dbReference>
<gene>
    <name evidence="5 8" type="primary">argC</name>
    <name evidence="8" type="ORF">QBE54_04455</name>
</gene>
<evidence type="ECO:0000256" key="2">
    <source>
        <dbReference type="ARBA" id="ARBA00022605"/>
    </source>
</evidence>
<dbReference type="Pfam" id="PF22698">
    <property type="entry name" value="Semialdhyde_dhC_1"/>
    <property type="match status" value="1"/>
</dbReference>
<dbReference type="InterPro" id="IPR036291">
    <property type="entry name" value="NAD(P)-bd_dom_sf"/>
</dbReference>
<dbReference type="EC" id="1.2.1.38" evidence="5"/>
<feature type="domain" description="Semialdehyde dehydrogenase NAD-binding" evidence="7">
    <location>
        <begin position="5"/>
        <end position="143"/>
    </location>
</feature>
<keyword evidence="9" id="KW-1185">Reference proteome</keyword>
<name>A0ABZ2YGE3_9BACT</name>
<dbReference type="Proteomes" id="UP001461341">
    <property type="component" value="Chromosome"/>
</dbReference>
<dbReference type="PANTHER" id="PTHR32338">
    <property type="entry name" value="N-ACETYL-GAMMA-GLUTAMYL-PHOSPHATE REDUCTASE, CHLOROPLASTIC-RELATED-RELATED"/>
    <property type="match status" value="1"/>
</dbReference>
<evidence type="ECO:0000256" key="6">
    <source>
        <dbReference type="PROSITE-ProRule" id="PRU10010"/>
    </source>
</evidence>
<evidence type="ECO:0000256" key="1">
    <source>
        <dbReference type="ARBA" id="ARBA00022571"/>
    </source>
</evidence>
<sequence>MERIKVGIAGGSGYTGLELLRILHSHPLVEVIWISSESFAEKSLEEYCPAWVKRASLEFLSLSKQGVPSPVDVVFLALPHGESMSYLKLFGPEVKVIDLSADFRFKNREIYEKVYGITHLEPLALGEAVYGIPEIYRKEIAQARLVANPGCYPTSVIIPVYPLLKEGLVEEDIIVDSKSGVSGAGKKPQESTHFCEVYGSFKAYGVGKHRHQPEMEENLSELSGRRIRVTFVPHLLPVKRGILSTIYLKLRKEVSEQAIFELFKAYYQDRFWVRVFPPGSFPELKWVVGSNFIDIGFLKVDKQLILISAIDNLTKGASGQAVQNMNLMFGIDERIGLPENILYP</sequence>
<feature type="active site" evidence="5 6">
    <location>
        <position position="151"/>
    </location>
</feature>
<dbReference type="InterPro" id="IPR050085">
    <property type="entry name" value="AGPR"/>
</dbReference>
<evidence type="ECO:0000259" key="7">
    <source>
        <dbReference type="SMART" id="SM00859"/>
    </source>
</evidence>
<dbReference type="InterPro" id="IPR058924">
    <property type="entry name" value="AGPR_dimerisation_dom"/>
</dbReference>
<dbReference type="CDD" id="cd17895">
    <property type="entry name" value="AGPR_1_N"/>
    <property type="match status" value="1"/>
</dbReference>
<dbReference type="SUPFAM" id="SSF51735">
    <property type="entry name" value="NAD(P)-binding Rossmann-fold domains"/>
    <property type="match status" value="1"/>
</dbReference>
<evidence type="ECO:0000313" key="9">
    <source>
        <dbReference type="Proteomes" id="UP001461341"/>
    </source>
</evidence>
<dbReference type="EMBL" id="CP121689">
    <property type="protein sequence ID" value="WZL76984.1"/>
    <property type="molecule type" value="Genomic_DNA"/>
</dbReference>
<comment type="catalytic activity">
    <reaction evidence="5">
        <text>N-acetyl-L-glutamate 5-semialdehyde + phosphate + NADP(+) = N-acetyl-L-glutamyl 5-phosphate + NADPH + H(+)</text>
        <dbReference type="Rhea" id="RHEA:21588"/>
        <dbReference type="ChEBI" id="CHEBI:15378"/>
        <dbReference type="ChEBI" id="CHEBI:29123"/>
        <dbReference type="ChEBI" id="CHEBI:43474"/>
        <dbReference type="ChEBI" id="CHEBI:57783"/>
        <dbReference type="ChEBI" id="CHEBI:57936"/>
        <dbReference type="ChEBI" id="CHEBI:58349"/>
        <dbReference type="EC" id="1.2.1.38"/>
    </reaction>
</comment>
<dbReference type="InterPro" id="IPR000706">
    <property type="entry name" value="AGPR_type-1"/>
</dbReference>
<comment type="pathway">
    <text evidence="5">Amino-acid biosynthesis; L-arginine biosynthesis; N(2)-acetyl-L-ornithine from L-glutamate: step 3/4.</text>
</comment>
<dbReference type="InterPro" id="IPR000534">
    <property type="entry name" value="Semialdehyde_DH_NAD-bd"/>
</dbReference>
<keyword evidence="1 5" id="KW-0055">Arginine biosynthesis</keyword>
<evidence type="ECO:0000256" key="3">
    <source>
        <dbReference type="ARBA" id="ARBA00022857"/>
    </source>
</evidence>
<dbReference type="CDD" id="cd23934">
    <property type="entry name" value="AGPR_1_C"/>
    <property type="match status" value="1"/>
</dbReference>
<dbReference type="PANTHER" id="PTHR32338:SF10">
    <property type="entry name" value="N-ACETYL-GAMMA-GLUTAMYL-PHOSPHATE REDUCTASE, CHLOROPLASTIC-RELATED"/>
    <property type="match status" value="1"/>
</dbReference>
<dbReference type="HAMAP" id="MF_00150">
    <property type="entry name" value="ArgC_type1"/>
    <property type="match status" value="1"/>
</dbReference>
<dbReference type="NCBIfam" id="TIGR01850">
    <property type="entry name" value="argC"/>
    <property type="match status" value="1"/>
</dbReference>
<dbReference type="RefSeq" id="WP_369019149.1">
    <property type="nucleotide sequence ID" value="NZ_CP121689.1"/>
</dbReference>
<comment type="function">
    <text evidence="5">Catalyzes the NADPH-dependent reduction of N-acetyl-5-glutamyl phosphate to yield N-acetyl-L-glutamate 5-semialdehyde.</text>
</comment>
<dbReference type="Gene3D" id="3.40.50.720">
    <property type="entry name" value="NAD(P)-binding Rossmann-like Domain"/>
    <property type="match status" value="1"/>
</dbReference>
<keyword evidence="2 5" id="KW-0028">Amino-acid biosynthesis</keyword>
<dbReference type="SUPFAM" id="SSF55347">
    <property type="entry name" value="Glyceraldehyde-3-phosphate dehydrogenase-like, C-terminal domain"/>
    <property type="match status" value="1"/>
</dbReference>
<dbReference type="Gene3D" id="3.30.360.10">
    <property type="entry name" value="Dihydrodipicolinate Reductase, domain 2"/>
    <property type="match status" value="1"/>
</dbReference>
<reference evidence="8 9" key="1">
    <citation type="submission" date="2023-03" db="EMBL/GenBank/DDBJ databases">
        <title>Novel Species.</title>
        <authorList>
            <person name="Ma S."/>
        </authorList>
    </citation>
    <scope>NUCLEOTIDE SEQUENCE [LARGE SCALE GENOMIC DNA]</scope>
    <source>
        <strain evidence="8 9">B11</strain>
    </source>
</reference>
<comment type="subcellular location">
    <subcellularLocation>
        <location evidence="5">Cytoplasm</location>
    </subcellularLocation>
</comment>
<keyword evidence="3 5" id="KW-0521">NADP</keyword>
<dbReference type="PROSITE" id="PS01224">
    <property type="entry name" value="ARGC"/>
    <property type="match status" value="1"/>
</dbReference>
<evidence type="ECO:0000256" key="5">
    <source>
        <dbReference type="HAMAP-Rule" id="MF_00150"/>
    </source>
</evidence>
<dbReference type="InterPro" id="IPR023013">
    <property type="entry name" value="AGPR_AS"/>
</dbReference>
<comment type="similarity">
    <text evidence="5">Belongs to the NAGSA dehydrogenase family. Type 1 subfamily.</text>
</comment>
<accession>A0ABZ2YGE3</accession>
<evidence type="ECO:0000256" key="4">
    <source>
        <dbReference type="ARBA" id="ARBA00023002"/>
    </source>
</evidence>
<proteinExistence type="inferred from homology"/>
<evidence type="ECO:0000313" key="8">
    <source>
        <dbReference type="EMBL" id="WZL76984.1"/>
    </source>
</evidence>
<dbReference type="SMART" id="SM00859">
    <property type="entry name" value="Semialdhyde_dh"/>
    <property type="match status" value="1"/>
</dbReference>
<organism evidence="8 9">
    <name type="scientific">Thermatribacter velox</name>
    <dbReference type="NCBI Taxonomy" id="3039681"/>
    <lineage>
        <taxon>Bacteria</taxon>
        <taxon>Pseudomonadati</taxon>
        <taxon>Atribacterota</taxon>
        <taxon>Atribacteria</taxon>
        <taxon>Atribacterales</taxon>
        <taxon>Thermatribacteraceae</taxon>
        <taxon>Thermatribacter</taxon>
    </lineage>
</organism>
<keyword evidence="5" id="KW-0963">Cytoplasm</keyword>
<keyword evidence="4 5" id="KW-0560">Oxidoreductase</keyword>
<dbReference type="GO" id="GO:0003942">
    <property type="term" value="F:N-acetyl-gamma-glutamyl-phosphate reductase activity"/>
    <property type="evidence" value="ECO:0007669"/>
    <property type="project" value="UniProtKB-EC"/>
</dbReference>
<protein>
    <recommendedName>
        <fullName evidence="5">N-acetyl-gamma-glutamyl-phosphate reductase</fullName>
        <shortName evidence="5">AGPR</shortName>
        <ecNumber evidence="5">1.2.1.38</ecNumber>
    </recommendedName>
    <alternativeName>
        <fullName evidence="5">N-acetyl-glutamate semialdehyde dehydrogenase</fullName>
        <shortName evidence="5">NAGSA dehydrogenase</shortName>
    </alternativeName>
</protein>